<feature type="non-terminal residue" evidence="2">
    <location>
        <position position="215"/>
    </location>
</feature>
<feature type="transmembrane region" description="Helical" evidence="1">
    <location>
        <begin position="124"/>
        <end position="141"/>
    </location>
</feature>
<proteinExistence type="predicted"/>
<keyword evidence="1" id="KW-0472">Membrane</keyword>
<keyword evidence="1" id="KW-1133">Transmembrane helix</keyword>
<dbReference type="Proteomes" id="UP000601435">
    <property type="component" value="Unassembled WGS sequence"/>
</dbReference>
<gene>
    <name evidence="2" type="ORF">SNEC2469_LOCUS227</name>
</gene>
<feature type="transmembrane region" description="Helical" evidence="1">
    <location>
        <begin position="161"/>
        <end position="182"/>
    </location>
</feature>
<reference evidence="2" key="1">
    <citation type="submission" date="2021-02" db="EMBL/GenBank/DDBJ databases">
        <authorList>
            <person name="Dougan E. K."/>
            <person name="Rhodes N."/>
            <person name="Thang M."/>
            <person name="Chan C."/>
        </authorList>
    </citation>
    <scope>NUCLEOTIDE SEQUENCE</scope>
</reference>
<comment type="caution">
    <text evidence="2">The sequence shown here is derived from an EMBL/GenBank/DDBJ whole genome shotgun (WGS) entry which is preliminary data.</text>
</comment>
<keyword evidence="3" id="KW-1185">Reference proteome</keyword>
<feature type="non-terminal residue" evidence="2">
    <location>
        <position position="1"/>
    </location>
</feature>
<organism evidence="2 3">
    <name type="scientific">Symbiodinium necroappetens</name>
    <dbReference type="NCBI Taxonomy" id="1628268"/>
    <lineage>
        <taxon>Eukaryota</taxon>
        <taxon>Sar</taxon>
        <taxon>Alveolata</taxon>
        <taxon>Dinophyceae</taxon>
        <taxon>Suessiales</taxon>
        <taxon>Symbiodiniaceae</taxon>
        <taxon>Symbiodinium</taxon>
    </lineage>
</organism>
<keyword evidence="1" id="KW-0812">Transmembrane</keyword>
<accession>A0A812ILM6</accession>
<evidence type="ECO:0000313" key="3">
    <source>
        <dbReference type="Proteomes" id="UP000601435"/>
    </source>
</evidence>
<evidence type="ECO:0000256" key="1">
    <source>
        <dbReference type="SAM" id="Phobius"/>
    </source>
</evidence>
<dbReference type="EMBL" id="CAJNJA010000415">
    <property type="protein sequence ID" value="CAE7153550.1"/>
    <property type="molecule type" value="Genomic_DNA"/>
</dbReference>
<evidence type="ECO:0000313" key="2">
    <source>
        <dbReference type="EMBL" id="CAE7153550.1"/>
    </source>
</evidence>
<sequence length="215" mass="24533">GIPLKETLRCGGRLWRWCPADLPQKEAFQVDLRCRRASTRYFCFIWIRKGIIVAAFQANDAIRHLLVPHMGNVRTMEVPVLVPTAPCPQGEKMENLKAKPASYILYGCGALARPPTLVYGYKRLQVYCIGFNGWSFVLLYLQSTGARVYISLAWGCYARFGWRHVLLTWIIVVFVVEVLTLLDVLPMHFVYEETSINGERLRCPFGGWALYIGVT</sequence>
<protein>
    <submittedName>
        <fullName evidence="2">Uncharacterized protein</fullName>
    </submittedName>
</protein>
<dbReference type="AlphaFoldDB" id="A0A812ILM6"/>
<name>A0A812ILM6_9DINO</name>